<dbReference type="SUPFAM" id="SSF55729">
    <property type="entry name" value="Acyl-CoA N-acyltransferases (Nat)"/>
    <property type="match status" value="1"/>
</dbReference>
<dbReference type="Gene3D" id="3.40.630.30">
    <property type="match status" value="1"/>
</dbReference>
<keyword evidence="2" id="KW-1185">Reference proteome</keyword>
<dbReference type="EMBL" id="QRGR01000034">
    <property type="protein sequence ID" value="RDV12574.1"/>
    <property type="molecule type" value="Genomic_DNA"/>
</dbReference>
<gene>
    <name evidence="1" type="ORF">DXT99_22685</name>
</gene>
<name>A0A3D8L570_9BACT</name>
<protein>
    <submittedName>
        <fullName evidence="1">GNAT family N-acetyltransferase</fullName>
    </submittedName>
</protein>
<organism evidence="1 2">
    <name type="scientific">Pontibacter diazotrophicus</name>
    <dbReference type="NCBI Taxonomy" id="1400979"/>
    <lineage>
        <taxon>Bacteria</taxon>
        <taxon>Pseudomonadati</taxon>
        <taxon>Bacteroidota</taxon>
        <taxon>Cytophagia</taxon>
        <taxon>Cytophagales</taxon>
        <taxon>Hymenobacteraceae</taxon>
        <taxon>Pontibacter</taxon>
    </lineage>
</organism>
<comment type="caution">
    <text evidence="1">The sequence shown here is derived from an EMBL/GenBank/DDBJ whole genome shotgun (WGS) entry which is preliminary data.</text>
</comment>
<dbReference type="InterPro" id="IPR016181">
    <property type="entry name" value="Acyl_CoA_acyltransferase"/>
</dbReference>
<keyword evidence="1" id="KW-0808">Transferase</keyword>
<dbReference type="AlphaFoldDB" id="A0A3D8L570"/>
<dbReference type="GO" id="GO:0016740">
    <property type="term" value="F:transferase activity"/>
    <property type="evidence" value="ECO:0007669"/>
    <property type="project" value="UniProtKB-KW"/>
</dbReference>
<evidence type="ECO:0000313" key="1">
    <source>
        <dbReference type="EMBL" id="RDV12574.1"/>
    </source>
</evidence>
<dbReference type="RefSeq" id="WP_115567880.1">
    <property type="nucleotide sequence ID" value="NZ_QRGR01000034.1"/>
</dbReference>
<evidence type="ECO:0000313" key="2">
    <source>
        <dbReference type="Proteomes" id="UP000256708"/>
    </source>
</evidence>
<sequence>MADCVAMEVDVNEQNTKAVEFYQKLGFETYERTAQDDQGKDYPLLRMKLETVEANKQGKSPNR</sequence>
<proteinExistence type="predicted"/>
<dbReference type="OrthoDB" id="9789605at2"/>
<dbReference type="Proteomes" id="UP000256708">
    <property type="component" value="Unassembled WGS sequence"/>
</dbReference>
<reference evidence="2" key="1">
    <citation type="submission" date="2018-08" db="EMBL/GenBank/DDBJ databases">
        <authorList>
            <person name="Liu Z.-W."/>
            <person name="Du Z.-J."/>
        </authorList>
    </citation>
    <scope>NUCLEOTIDE SEQUENCE [LARGE SCALE GENOMIC DNA]</scope>
    <source>
        <strain evidence="2">H4X</strain>
    </source>
</reference>
<accession>A0A3D8L570</accession>